<dbReference type="RefSeq" id="WP_219993694.1">
    <property type="nucleotide sequence ID" value="NZ_CP054613.1"/>
</dbReference>
<dbReference type="InterPro" id="IPR013154">
    <property type="entry name" value="ADH-like_N"/>
</dbReference>
<proteinExistence type="predicted"/>
<dbReference type="EMBL" id="QGTQ01000005">
    <property type="protein sequence ID" value="PWW05108.1"/>
    <property type="molecule type" value="Genomic_DNA"/>
</dbReference>
<dbReference type="Pfam" id="PF08240">
    <property type="entry name" value="ADH_N"/>
    <property type="match status" value="1"/>
</dbReference>
<comment type="caution">
    <text evidence="2">The sequence shown here is derived from an EMBL/GenBank/DDBJ whole genome shotgun (WGS) entry which is preliminary data.</text>
</comment>
<gene>
    <name evidence="2" type="ORF">DFQ01_10591</name>
</gene>
<reference evidence="2 3" key="1">
    <citation type="submission" date="2018-05" db="EMBL/GenBank/DDBJ databases">
        <title>Genomic Encyclopedia of Type Strains, Phase III (KMG-III): the genomes of soil and plant-associated and newly described type strains.</title>
        <authorList>
            <person name="Whitman W."/>
        </authorList>
    </citation>
    <scope>NUCLEOTIDE SEQUENCE [LARGE SCALE GENOMIC DNA]</scope>
    <source>
        <strain evidence="2 3">CECT 5696</strain>
    </source>
</reference>
<dbReference type="InterPro" id="IPR020843">
    <property type="entry name" value="ER"/>
</dbReference>
<dbReference type="PANTHER" id="PTHR11695">
    <property type="entry name" value="ALCOHOL DEHYDROGENASE RELATED"/>
    <property type="match status" value="1"/>
</dbReference>
<evidence type="ECO:0000313" key="3">
    <source>
        <dbReference type="Proteomes" id="UP000246635"/>
    </source>
</evidence>
<dbReference type="GO" id="GO:0016491">
    <property type="term" value="F:oxidoreductase activity"/>
    <property type="evidence" value="ECO:0007669"/>
    <property type="project" value="InterPro"/>
</dbReference>
<dbReference type="SUPFAM" id="SSF51735">
    <property type="entry name" value="NAD(P)-binding Rossmann-fold domains"/>
    <property type="match status" value="1"/>
</dbReference>
<dbReference type="Proteomes" id="UP000246635">
    <property type="component" value="Unassembled WGS sequence"/>
</dbReference>
<accession>A0A2V2YVE0</accession>
<evidence type="ECO:0000313" key="2">
    <source>
        <dbReference type="EMBL" id="PWW05108.1"/>
    </source>
</evidence>
<dbReference type="Gene3D" id="3.40.50.720">
    <property type="entry name" value="NAD(P)-binding Rossmann-like Domain"/>
    <property type="match status" value="1"/>
</dbReference>
<dbReference type="InterPro" id="IPR050700">
    <property type="entry name" value="YIM1/Zinc_Alcohol_DH_Fams"/>
</dbReference>
<dbReference type="AlphaFoldDB" id="A0A2V2YVE0"/>
<dbReference type="CDD" id="cd08267">
    <property type="entry name" value="MDR1"/>
    <property type="match status" value="1"/>
</dbReference>
<feature type="domain" description="Enoyl reductase (ER)" evidence="1">
    <location>
        <begin position="21"/>
        <end position="330"/>
    </location>
</feature>
<dbReference type="InterPro" id="IPR002364">
    <property type="entry name" value="Quin_OxRdtase/zeta-crystal_CS"/>
</dbReference>
<dbReference type="PROSITE" id="PS01162">
    <property type="entry name" value="QOR_ZETA_CRYSTAL"/>
    <property type="match status" value="1"/>
</dbReference>
<name>A0A2V2YVE0_9BACL</name>
<dbReference type="SUPFAM" id="SSF50129">
    <property type="entry name" value="GroES-like"/>
    <property type="match status" value="1"/>
</dbReference>
<evidence type="ECO:0000259" key="1">
    <source>
        <dbReference type="SMART" id="SM00829"/>
    </source>
</evidence>
<dbReference type="GO" id="GO:0008270">
    <property type="term" value="F:zinc ion binding"/>
    <property type="evidence" value="ECO:0007669"/>
    <property type="project" value="InterPro"/>
</dbReference>
<dbReference type="Pfam" id="PF13602">
    <property type="entry name" value="ADH_zinc_N_2"/>
    <property type="match status" value="1"/>
</dbReference>
<protein>
    <submittedName>
        <fullName evidence="2">NADPH:quinone reductase-like Zn-dependent oxidoreductase</fullName>
    </submittedName>
</protein>
<dbReference type="InterPro" id="IPR036291">
    <property type="entry name" value="NAD(P)-bd_dom_sf"/>
</dbReference>
<keyword evidence="3" id="KW-1185">Reference proteome</keyword>
<sequence>MKAEAQAAGQLMRALVYDQYGKPDVLRIEKVEMPVPKEHEVLIAVHAASLNSWDWDRLLGKPFANRIDGLRRPRYRILGADVAGRVIAVGTAVRRYRPGDEVFGDISGCGWGGFAEYVCASEGALTSKPQGVSFEQAAAIPQAAVLALQGLRKRGGLEKGHHVLINGAGGGVGTFAIQYIKLQGARVTAVDAAEKLEMLRSVGADQVLDYRTEDFAAGGPQYDLILDVVGYRSVLEVQRALKPGGSYVMIGGTSNRIIQAALTAPLIAWFTRKKVKVLLHKPSHDDQLIWKSLVETGQVVPVIDRQFAFDNVIEAFKYYEAGHVKGKIVVSMVTG</sequence>
<dbReference type="PANTHER" id="PTHR11695:SF648">
    <property type="entry name" value="ZINC-BINDING OXIDOREDUCTASE"/>
    <property type="match status" value="1"/>
</dbReference>
<dbReference type="Gene3D" id="3.90.180.10">
    <property type="entry name" value="Medium-chain alcohol dehydrogenases, catalytic domain"/>
    <property type="match status" value="1"/>
</dbReference>
<organism evidence="2 3">
    <name type="scientific">Paenibacillus cellulosilyticus</name>
    <dbReference type="NCBI Taxonomy" id="375489"/>
    <lineage>
        <taxon>Bacteria</taxon>
        <taxon>Bacillati</taxon>
        <taxon>Bacillota</taxon>
        <taxon>Bacilli</taxon>
        <taxon>Bacillales</taxon>
        <taxon>Paenibacillaceae</taxon>
        <taxon>Paenibacillus</taxon>
    </lineage>
</organism>
<dbReference type="InterPro" id="IPR011032">
    <property type="entry name" value="GroES-like_sf"/>
</dbReference>
<dbReference type="SMART" id="SM00829">
    <property type="entry name" value="PKS_ER"/>
    <property type="match status" value="1"/>
</dbReference>